<keyword evidence="3" id="KW-1185">Reference proteome</keyword>
<evidence type="ECO:0000313" key="3">
    <source>
        <dbReference type="Proteomes" id="UP000054107"/>
    </source>
</evidence>
<feature type="compositionally biased region" description="Polar residues" evidence="1">
    <location>
        <begin position="138"/>
        <end position="154"/>
    </location>
</feature>
<dbReference type="AlphaFoldDB" id="A0A0B7MZF2"/>
<organism evidence="2 3">
    <name type="scientific">Parasitella parasitica</name>
    <dbReference type="NCBI Taxonomy" id="35722"/>
    <lineage>
        <taxon>Eukaryota</taxon>
        <taxon>Fungi</taxon>
        <taxon>Fungi incertae sedis</taxon>
        <taxon>Mucoromycota</taxon>
        <taxon>Mucoromycotina</taxon>
        <taxon>Mucoromycetes</taxon>
        <taxon>Mucorales</taxon>
        <taxon>Mucorineae</taxon>
        <taxon>Mucoraceae</taxon>
        <taxon>Parasitella</taxon>
    </lineage>
</organism>
<sequence>MEEHLVHVKEVIQNLNKGNIIMNDEKCHFAQKSINLLGSTVSEHGKSINTRKLSNIEEWLRHRTGTDIQRFSSFLNYLCDHIPKAAVLMSSLVQLRNGKRITVKEWTSSMETHLKDLRKVVVLREEYEQVVDMKMDETNNFQDEPLNDTSTSHD</sequence>
<proteinExistence type="predicted"/>
<dbReference type="STRING" id="35722.A0A0B7MZF2"/>
<dbReference type="InterPro" id="IPR043128">
    <property type="entry name" value="Rev_trsase/Diguanyl_cyclase"/>
</dbReference>
<evidence type="ECO:0000256" key="1">
    <source>
        <dbReference type="SAM" id="MobiDB-lite"/>
    </source>
</evidence>
<dbReference type="InterPro" id="IPR051320">
    <property type="entry name" value="Viral_Replic_Matur_Polypro"/>
</dbReference>
<feature type="region of interest" description="Disordered" evidence="1">
    <location>
        <begin position="135"/>
        <end position="154"/>
    </location>
</feature>
<accession>A0A0B7MZF2</accession>
<protein>
    <submittedName>
        <fullName evidence="2">Uncharacterized protein</fullName>
    </submittedName>
</protein>
<reference evidence="2 3" key="1">
    <citation type="submission" date="2014-09" db="EMBL/GenBank/DDBJ databases">
        <authorList>
            <person name="Ellenberger Sabrina"/>
        </authorList>
    </citation>
    <scope>NUCLEOTIDE SEQUENCE [LARGE SCALE GENOMIC DNA]</scope>
    <source>
        <strain evidence="2 3">CBS 412.66</strain>
    </source>
</reference>
<dbReference type="PANTHER" id="PTHR33064:SF37">
    <property type="entry name" value="RIBONUCLEASE H"/>
    <property type="match status" value="1"/>
</dbReference>
<dbReference type="SUPFAM" id="SSF56672">
    <property type="entry name" value="DNA/RNA polymerases"/>
    <property type="match status" value="1"/>
</dbReference>
<dbReference type="OrthoDB" id="2280012at2759"/>
<dbReference type="Proteomes" id="UP000054107">
    <property type="component" value="Unassembled WGS sequence"/>
</dbReference>
<dbReference type="Gene3D" id="3.30.70.270">
    <property type="match status" value="2"/>
</dbReference>
<dbReference type="PANTHER" id="PTHR33064">
    <property type="entry name" value="POL PROTEIN"/>
    <property type="match status" value="1"/>
</dbReference>
<dbReference type="EMBL" id="LN719558">
    <property type="protein sequence ID" value="CEP08473.1"/>
    <property type="molecule type" value="Genomic_DNA"/>
</dbReference>
<gene>
    <name evidence="2" type="primary">PARPA_01793.1 scaffold 1549</name>
</gene>
<name>A0A0B7MZF2_9FUNG</name>
<evidence type="ECO:0000313" key="2">
    <source>
        <dbReference type="EMBL" id="CEP08473.1"/>
    </source>
</evidence>
<dbReference type="InterPro" id="IPR043502">
    <property type="entry name" value="DNA/RNA_pol_sf"/>
</dbReference>